<feature type="compositionally biased region" description="Polar residues" evidence="1">
    <location>
        <begin position="1"/>
        <end position="11"/>
    </location>
</feature>
<dbReference type="GO" id="GO:0005840">
    <property type="term" value="C:ribosome"/>
    <property type="evidence" value="ECO:0007669"/>
    <property type="project" value="UniProtKB-KW"/>
</dbReference>
<name>A0ABQ8LZA9_LABRO</name>
<sequence>MSFTTSPSIPSGSLKGGSSIHSRSDIICSMAAFSATRCLVRSYFCVKCVDHVQTRLQTTTRTFCVSASRSSEYSHCKCDLISVCLCMHVCVPLLLGSTDVPKAQFTDTEVQDILTKITGLDLKKVFRPIRQQLTPPKYKLMTDTELEEAVRKAEEQAKQLLKMPPVLPERKPINEVLSEDQMLEGMDTANYVFTDINFNVPHRERFIVVREPSGTLRKATWNERDRIIQIYFPKEGRKITPPPIFKEENLRVVFEQDRHEDVLNQCVAQFEPDSAEFKNVLMLTYEDIEKHGKYDLLRSTRFFGGLAWHLVNGQRIDGLLVDMLQRDLLPDAVRLVRLFNLVHPQSESAQHAQRQQATDLDLLKIYAQYESKRAGFIELAVQTYEQTKALSSF</sequence>
<evidence type="ECO:0000313" key="3">
    <source>
        <dbReference type="Proteomes" id="UP000830375"/>
    </source>
</evidence>
<proteinExistence type="predicted"/>
<dbReference type="Pfam" id="PF10245">
    <property type="entry name" value="MRP-S22"/>
    <property type="match status" value="1"/>
</dbReference>
<keyword evidence="3" id="KW-1185">Reference proteome</keyword>
<protein>
    <submittedName>
        <fullName evidence="2">28S ribosomal protein S22, mitochondrial</fullName>
    </submittedName>
</protein>
<comment type="caution">
    <text evidence="2">The sequence shown here is derived from an EMBL/GenBank/DDBJ whole genome shotgun (WGS) entry which is preliminary data.</text>
</comment>
<evidence type="ECO:0000313" key="2">
    <source>
        <dbReference type="EMBL" id="KAI2655989.1"/>
    </source>
</evidence>
<keyword evidence="2" id="KW-0689">Ribosomal protein</keyword>
<keyword evidence="2" id="KW-0687">Ribonucleoprotein</keyword>
<dbReference type="InterPro" id="IPR019374">
    <property type="entry name" value="Ribosomal_mS22"/>
</dbReference>
<accession>A0ABQ8LZA9</accession>
<dbReference type="Proteomes" id="UP000830375">
    <property type="component" value="Unassembled WGS sequence"/>
</dbReference>
<feature type="region of interest" description="Disordered" evidence="1">
    <location>
        <begin position="1"/>
        <end position="20"/>
    </location>
</feature>
<organism evidence="2 3">
    <name type="scientific">Labeo rohita</name>
    <name type="common">Indian major carp</name>
    <name type="synonym">Cyprinus rohita</name>
    <dbReference type="NCBI Taxonomy" id="84645"/>
    <lineage>
        <taxon>Eukaryota</taxon>
        <taxon>Metazoa</taxon>
        <taxon>Chordata</taxon>
        <taxon>Craniata</taxon>
        <taxon>Vertebrata</taxon>
        <taxon>Euteleostomi</taxon>
        <taxon>Actinopterygii</taxon>
        <taxon>Neopterygii</taxon>
        <taxon>Teleostei</taxon>
        <taxon>Ostariophysi</taxon>
        <taxon>Cypriniformes</taxon>
        <taxon>Cyprinidae</taxon>
        <taxon>Labeoninae</taxon>
        <taxon>Labeonini</taxon>
        <taxon>Labeo</taxon>
    </lineage>
</organism>
<dbReference type="PANTHER" id="PTHR13071">
    <property type="entry name" value="MITOCHONDRIAL 28S RIBOSOMAL PROTEIN S22"/>
    <property type="match status" value="1"/>
</dbReference>
<evidence type="ECO:0000256" key="1">
    <source>
        <dbReference type="SAM" id="MobiDB-lite"/>
    </source>
</evidence>
<reference evidence="2 3" key="1">
    <citation type="submission" date="2022-01" db="EMBL/GenBank/DDBJ databases">
        <title>A high-quality chromosome-level genome assembly of rohu carp, Labeo rohita.</title>
        <authorList>
            <person name="Arick M.A. II"/>
            <person name="Hsu C.-Y."/>
            <person name="Magbanua Z."/>
            <person name="Pechanova O."/>
            <person name="Grover C."/>
            <person name="Miller E."/>
            <person name="Thrash A."/>
            <person name="Ezzel L."/>
            <person name="Alam S."/>
            <person name="Benzie J."/>
            <person name="Hamilton M."/>
            <person name="Karsi A."/>
            <person name="Lawrence M.L."/>
            <person name="Peterson D.G."/>
        </authorList>
    </citation>
    <scope>NUCLEOTIDE SEQUENCE [LARGE SCALE GENOMIC DNA]</scope>
    <source>
        <strain evidence="3">BAU-BD-2019</strain>
        <tissue evidence="2">Blood</tissue>
    </source>
</reference>
<gene>
    <name evidence="2" type="ORF">H4Q32_012797</name>
</gene>
<dbReference type="PANTHER" id="PTHR13071:SF4">
    <property type="entry name" value="SMALL RIBOSOMAL SUBUNIT PROTEIN MS22"/>
    <property type="match status" value="1"/>
</dbReference>
<dbReference type="EMBL" id="JACTAM010000015">
    <property type="protein sequence ID" value="KAI2655989.1"/>
    <property type="molecule type" value="Genomic_DNA"/>
</dbReference>